<dbReference type="EMBL" id="KL584708">
    <property type="protein sequence ID" value="KEQ73941.1"/>
    <property type="molecule type" value="Genomic_DNA"/>
</dbReference>
<name>A0A074XH90_9PEZI</name>
<reference evidence="2 3" key="1">
    <citation type="journal article" date="2014" name="BMC Genomics">
        <title>Genome sequencing of four Aureobasidium pullulans varieties: biotechnological potential, stress tolerance, and description of new species.</title>
        <authorList>
            <person name="Gostin Ar C."/>
            <person name="Ohm R.A."/>
            <person name="Kogej T."/>
            <person name="Sonjak S."/>
            <person name="Turk M."/>
            <person name="Zajc J."/>
            <person name="Zalar P."/>
            <person name="Grube M."/>
            <person name="Sun H."/>
            <person name="Han J."/>
            <person name="Sharma A."/>
            <person name="Chiniquy J."/>
            <person name="Ngan C.Y."/>
            <person name="Lipzen A."/>
            <person name="Barry K."/>
            <person name="Grigoriev I.V."/>
            <person name="Gunde-Cimerman N."/>
        </authorList>
    </citation>
    <scope>NUCLEOTIDE SEQUENCE [LARGE SCALE GENOMIC DNA]</scope>
    <source>
        <strain evidence="2 3">CBS 147.97</strain>
    </source>
</reference>
<dbReference type="AlphaFoldDB" id="A0A074XH90"/>
<gene>
    <name evidence="2" type="ORF">M436DRAFT_23458</name>
</gene>
<keyword evidence="3" id="KW-1185">Reference proteome</keyword>
<feature type="domain" description="SRR1-like" evidence="1">
    <location>
        <begin position="84"/>
        <end position="186"/>
    </location>
</feature>
<evidence type="ECO:0000313" key="2">
    <source>
        <dbReference type="EMBL" id="KEQ73941.1"/>
    </source>
</evidence>
<protein>
    <recommendedName>
        <fullName evidence="1">SRR1-like domain-containing protein</fullName>
    </recommendedName>
</protein>
<sequence length="199" mass="22718">SIADRESWLRSFGMTPYTTRHEYFTETDKENIESRKTVDDLPPCEKIPGKVTEDFKNHLDALKQDCLTSVNWSGARGQVHHAIQQHTIDKMIVLGSASMFNLTSDHLFWQWEMTFILAIFELVKEQAQNHKCSSVPKLIFQDPAFCTADHRLLRGLGGQVLENPLAFMRIDKHTLVFAKHIPLVVYFTGLLMTSPAVCV</sequence>
<dbReference type="Pfam" id="PF07985">
    <property type="entry name" value="SRR1"/>
    <property type="match status" value="1"/>
</dbReference>
<evidence type="ECO:0000313" key="3">
    <source>
        <dbReference type="Proteomes" id="UP000027730"/>
    </source>
</evidence>
<dbReference type="GeneID" id="25408102"/>
<feature type="non-terminal residue" evidence="2">
    <location>
        <position position="199"/>
    </location>
</feature>
<evidence type="ECO:0000259" key="1">
    <source>
        <dbReference type="Pfam" id="PF07985"/>
    </source>
</evidence>
<dbReference type="OrthoDB" id="3829956at2759"/>
<accession>A0A074XH90</accession>
<feature type="non-terminal residue" evidence="2">
    <location>
        <position position="1"/>
    </location>
</feature>
<dbReference type="PANTHER" id="PTHR42080">
    <property type="entry name" value="SRR1 DOMAIN-CONTAINING PROTEIN"/>
    <property type="match status" value="1"/>
</dbReference>
<dbReference type="Proteomes" id="UP000027730">
    <property type="component" value="Unassembled WGS sequence"/>
</dbReference>
<proteinExistence type="predicted"/>
<dbReference type="InterPro" id="IPR012942">
    <property type="entry name" value="SRR1-like"/>
</dbReference>
<dbReference type="HOGENOM" id="CLU_1375102_0_0_1"/>
<dbReference type="PANTHER" id="PTHR42080:SF1">
    <property type="entry name" value="SRR1-LIKE DOMAIN-CONTAINING PROTEIN"/>
    <property type="match status" value="1"/>
</dbReference>
<organism evidence="2 3">
    <name type="scientific">Aureobasidium namibiae CBS 147.97</name>
    <dbReference type="NCBI Taxonomy" id="1043004"/>
    <lineage>
        <taxon>Eukaryota</taxon>
        <taxon>Fungi</taxon>
        <taxon>Dikarya</taxon>
        <taxon>Ascomycota</taxon>
        <taxon>Pezizomycotina</taxon>
        <taxon>Dothideomycetes</taxon>
        <taxon>Dothideomycetidae</taxon>
        <taxon>Dothideales</taxon>
        <taxon>Saccotheciaceae</taxon>
        <taxon>Aureobasidium</taxon>
    </lineage>
</organism>
<dbReference type="RefSeq" id="XP_013427855.1">
    <property type="nucleotide sequence ID" value="XM_013572401.1"/>
</dbReference>